<name>V5SCU8_9HYPH</name>
<feature type="chain" id="PRO_5004740604" description="Ysc84 actin-binding domain-containing protein" evidence="1">
    <location>
        <begin position="27"/>
        <end position="183"/>
    </location>
</feature>
<keyword evidence="4" id="KW-1185">Reference proteome</keyword>
<dbReference type="InterPro" id="IPR007461">
    <property type="entry name" value="Ysc84_actin-binding"/>
</dbReference>
<dbReference type="PATRIC" id="fig|1029756.8.peg.2189"/>
<dbReference type="KEGG" id="hni:W911_10520"/>
<accession>V5SCU8</accession>
<dbReference type="CDD" id="cd11524">
    <property type="entry name" value="SYLF"/>
    <property type="match status" value="1"/>
</dbReference>
<feature type="signal peptide" evidence="1">
    <location>
        <begin position="1"/>
        <end position="26"/>
    </location>
</feature>
<reference evidence="3 4" key="1">
    <citation type="journal article" date="2014" name="Genome Announc.">
        <title>Complete Genome Sequence of Hyphomicrobium nitrativorans Strain NL23, a Denitrifying Bacterium Isolated from Biofilm of a Methanol-Fed Denitrification System Treating Seawater at the Montreal Biodome.</title>
        <authorList>
            <person name="Martineau C."/>
            <person name="Villeneuve C."/>
            <person name="Mauffrey F."/>
            <person name="Villemur R."/>
        </authorList>
    </citation>
    <scope>NUCLEOTIDE SEQUENCE [LARGE SCALE GENOMIC DNA]</scope>
    <source>
        <strain evidence="3">NL23</strain>
    </source>
</reference>
<dbReference type="Pfam" id="PF04366">
    <property type="entry name" value="Ysc84"/>
    <property type="match status" value="1"/>
</dbReference>
<evidence type="ECO:0000313" key="4">
    <source>
        <dbReference type="Proteomes" id="UP000018542"/>
    </source>
</evidence>
<evidence type="ECO:0000313" key="3">
    <source>
        <dbReference type="EMBL" id="AHB48731.1"/>
    </source>
</evidence>
<feature type="domain" description="Ysc84 actin-binding" evidence="2">
    <location>
        <begin position="96"/>
        <end position="179"/>
    </location>
</feature>
<dbReference type="HOGENOM" id="CLU_100983_0_0_5"/>
<keyword evidence="1" id="KW-0732">Signal</keyword>
<dbReference type="STRING" id="1029756.W911_10520"/>
<dbReference type="EMBL" id="CP006912">
    <property type="protein sequence ID" value="AHB48731.1"/>
    <property type="molecule type" value="Genomic_DNA"/>
</dbReference>
<evidence type="ECO:0000256" key="1">
    <source>
        <dbReference type="SAM" id="SignalP"/>
    </source>
</evidence>
<evidence type="ECO:0000259" key="2">
    <source>
        <dbReference type="Pfam" id="PF04366"/>
    </source>
</evidence>
<dbReference type="Proteomes" id="UP000018542">
    <property type="component" value="Chromosome"/>
</dbReference>
<proteinExistence type="predicted"/>
<sequence>MSPKTLAFHLLLAFALVVGAVRESHAASARAIDADVDAALSRFYRTVGGARELVQDAAGVLVFPSVIKAGIGFGGEYGEGALLRHGHTDDYYNMVSASVGFQLGVQARTVIILFMTEEALWDFRRKQGWKVGVDGSVTLVTVGVGGSIDTNQIRRPVIGFILDQKGLMYNLTLEGSKISRIDR</sequence>
<organism evidence="3 4">
    <name type="scientific">Hyphomicrobium nitrativorans NL23</name>
    <dbReference type="NCBI Taxonomy" id="1029756"/>
    <lineage>
        <taxon>Bacteria</taxon>
        <taxon>Pseudomonadati</taxon>
        <taxon>Pseudomonadota</taxon>
        <taxon>Alphaproteobacteria</taxon>
        <taxon>Hyphomicrobiales</taxon>
        <taxon>Hyphomicrobiaceae</taxon>
        <taxon>Hyphomicrobium</taxon>
    </lineage>
</organism>
<gene>
    <name evidence="3" type="ORF">W911_10520</name>
</gene>
<dbReference type="OrthoDB" id="7847492at2"/>
<protein>
    <recommendedName>
        <fullName evidence="2">Ysc84 actin-binding domain-containing protein</fullName>
    </recommendedName>
</protein>
<dbReference type="AlphaFoldDB" id="V5SCU8"/>
<dbReference type="RefSeq" id="WP_023787457.1">
    <property type="nucleotide sequence ID" value="NC_022997.1"/>
</dbReference>